<dbReference type="GO" id="GO:0000981">
    <property type="term" value="F:DNA-binding transcription factor activity, RNA polymerase II-specific"/>
    <property type="evidence" value="ECO:0007669"/>
    <property type="project" value="TreeGrafter"/>
</dbReference>
<evidence type="ECO:0000256" key="1">
    <source>
        <dbReference type="SAM" id="MobiDB-lite"/>
    </source>
</evidence>
<proteinExistence type="predicted"/>
<dbReference type="GO" id="GO:0045944">
    <property type="term" value="P:positive regulation of transcription by RNA polymerase II"/>
    <property type="evidence" value="ECO:0007669"/>
    <property type="project" value="TreeGrafter"/>
</dbReference>
<evidence type="ECO:0000313" key="3">
    <source>
        <dbReference type="Proteomes" id="UP000234275"/>
    </source>
</evidence>
<dbReference type="PANTHER" id="PTHR31644">
    <property type="entry name" value="TRANSCRIPTIONAL ACTIVATOR ARO80-RELATED"/>
    <property type="match status" value="1"/>
</dbReference>
<dbReference type="EMBL" id="MSFO01000002">
    <property type="protein sequence ID" value="PLB53334.1"/>
    <property type="molecule type" value="Genomic_DNA"/>
</dbReference>
<comment type="caution">
    <text evidence="2">The sequence shown here is derived from an EMBL/GenBank/DDBJ whole genome shotgun (WGS) entry which is preliminary data.</text>
</comment>
<dbReference type="OrthoDB" id="2262349at2759"/>
<keyword evidence="3" id="KW-1185">Reference proteome</keyword>
<dbReference type="GO" id="GO:0005634">
    <property type="term" value="C:nucleus"/>
    <property type="evidence" value="ECO:0007669"/>
    <property type="project" value="TreeGrafter"/>
</dbReference>
<reference evidence="2 3" key="1">
    <citation type="submission" date="2016-12" db="EMBL/GenBank/DDBJ databases">
        <title>The genomes of Aspergillus section Nigri reveals drivers in fungal speciation.</title>
        <authorList>
            <consortium name="DOE Joint Genome Institute"/>
            <person name="Vesth T.C."/>
            <person name="Nybo J."/>
            <person name="Theobald S."/>
            <person name="Brandl J."/>
            <person name="Frisvad J.C."/>
            <person name="Nielsen K.F."/>
            <person name="Lyhne E.K."/>
            <person name="Kogle M.E."/>
            <person name="Kuo A."/>
            <person name="Riley R."/>
            <person name="Clum A."/>
            <person name="Nolan M."/>
            <person name="Lipzen A."/>
            <person name="Salamov A."/>
            <person name="Henrissat B."/>
            <person name="Wiebenga A."/>
            <person name="De Vries R.P."/>
            <person name="Grigoriev I.V."/>
            <person name="Mortensen U.H."/>
            <person name="Andersen M.R."/>
            <person name="Baker S.E."/>
        </authorList>
    </citation>
    <scope>NUCLEOTIDE SEQUENCE [LARGE SCALE GENOMIC DNA]</scope>
    <source>
        <strain evidence="2 3">IBT 23096</strain>
    </source>
</reference>
<dbReference type="Proteomes" id="UP000234275">
    <property type="component" value="Unassembled WGS sequence"/>
</dbReference>
<dbReference type="AlphaFoldDB" id="A0A2I2GKD0"/>
<dbReference type="VEuPathDB" id="FungiDB:P170DRAFT_445109"/>
<organism evidence="2 3">
    <name type="scientific">Aspergillus steynii IBT 23096</name>
    <dbReference type="NCBI Taxonomy" id="1392250"/>
    <lineage>
        <taxon>Eukaryota</taxon>
        <taxon>Fungi</taxon>
        <taxon>Dikarya</taxon>
        <taxon>Ascomycota</taxon>
        <taxon>Pezizomycotina</taxon>
        <taxon>Eurotiomycetes</taxon>
        <taxon>Eurotiomycetidae</taxon>
        <taxon>Eurotiales</taxon>
        <taxon>Aspergillaceae</taxon>
        <taxon>Aspergillus</taxon>
        <taxon>Aspergillus subgen. Circumdati</taxon>
    </lineage>
</organism>
<evidence type="ECO:0008006" key="4">
    <source>
        <dbReference type="Google" id="ProtNLM"/>
    </source>
</evidence>
<protein>
    <recommendedName>
        <fullName evidence="4">Transcription factor domain-containing protein</fullName>
    </recommendedName>
</protein>
<dbReference type="RefSeq" id="XP_024708636.1">
    <property type="nucleotide sequence ID" value="XM_024850679.1"/>
</dbReference>
<gene>
    <name evidence="2" type="ORF">P170DRAFT_445109</name>
</gene>
<feature type="region of interest" description="Disordered" evidence="1">
    <location>
        <begin position="507"/>
        <end position="529"/>
    </location>
</feature>
<dbReference type="InterPro" id="IPR052780">
    <property type="entry name" value="AAA_Catabolism_Regulators"/>
</dbReference>
<accession>A0A2I2GKD0</accession>
<evidence type="ECO:0000313" key="2">
    <source>
        <dbReference type="EMBL" id="PLB53334.1"/>
    </source>
</evidence>
<dbReference type="GO" id="GO:0009074">
    <property type="term" value="P:aromatic amino acid family catabolic process"/>
    <property type="evidence" value="ECO:0007669"/>
    <property type="project" value="TreeGrafter"/>
</dbReference>
<feature type="compositionally biased region" description="Polar residues" evidence="1">
    <location>
        <begin position="1"/>
        <end position="21"/>
    </location>
</feature>
<feature type="region of interest" description="Disordered" evidence="1">
    <location>
        <begin position="1"/>
        <end position="42"/>
    </location>
</feature>
<dbReference type="STRING" id="1392250.A0A2I2GKD0"/>
<name>A0A2I2GKD0_9EURO</name>
<dbReference type="PANTHER" id="PTHR31644:SF2">
    <property type="entry name" value="TRANSCRIPTIONAL ACTIVATOR ARO80-RELATED"/>
    <property type="match status" value="1"/>
</dbReference>
<dbReference type="GeneID" id="36558378"/>
<sequence>MRPQAGSTADGSGVTPDSQRNVFRPAVDENGNSRRTRSGNLNRTFNAKEQLLSTKLLDAQDTLDIIAAAGSKEDGASEASLSLEGTQSAATHQRTIVRPAPTSIASTWSQFLLVKRKIIRVDEVNEYLDFYFAHLWHLFPVSLVAEEPVLAMSLIMTAARHHPLSGFNGEARSEIVHWRTWPWVQRVLQSSIWGSSVMRKPGSVAALLLFIEWHPRAINSPEDIVGDCSEIDIFEPQAQTSEGAPAYRSNKMSWMLLSTAIDLGKELGCFDDKNVLPHPRAGGAPLENDPDRLEWSRILCTFLCLTDEALALRLRLDPQLANTNWTEMVYRLPSTLTADGFSENAVDLAIHMRKARELLLAWRKSEHGAGPPVSAAAWDSFKRGLDRWETQRHFSRSDLSLRGACLDIEYYYVRLCGLSPAAHMFERSMERHEHTDPCAMSLLQFAEAATKAAIDMLELLTQYLAPSLPFKRVAVRQNAPDDIHMSQRYADLLEVLINAALRPSSLTGNTTSGGSQTEVNGRQPSLDRVESSGVENCSLDLGWISMTRAFGTICRI</sequence>
<feature type="compositionally biased region" description="Low complexity" evidence="1">
    <location>
        <begin position="507"/>
        <end position="517"/>
    </location>
</feature>